<keyword evidence="1" id="KW-0456">Lyase</keyword>
<evidence type="ECO:0000313" key="1">
    <source>
        <dbReference type="EMBL" id="OCK87743.1"/>
    </source>
</evidence>
<proteinExistence type="predicted"/>
<gene>
    <name evidence="1" type="ORF">K441DRAFT_647968</name>
</gene>
<name>A0ACC8EN38_9PEZI</name>
<dbReference type="EMBL" id="KV748255">
    <property type="protein sequence ID" value="OCK87743.1"/>
    <property type="molecule type" value="Genomic_DNA"/>
</dbReference>
<organism evidence="1 2">
    <name type="scientific">Cenococcum geophilum 1.58</name>
    <dbReference type="NCBI Taxonomy" id="794803"/>
    <lineage>
        <taxon>Eukaryota</taxon>
        <taxon>Fungi</taxon>
        <taxon>Dikarya</taxon>
        <taxon>Ascomycota</taxon>
        <taxon>Pezizomycotina</taxon>
        <taxon>Dothideomycetes</taxon>
        <taxon>Pleosporomycetidae</taxon>
        <taxon>Gloniales</taxon>
        <taxon>Gloniaceae</taxon>
        <taxon>Cenococcum</taxon>
    </lineage>
</organism>
<reference evidence="1 2" key="1">
    <citation type="journal article" date="2016" name="Nat. Commun.">
        <title>Ectomycorrhizal ecology is imprinted in the genome of the dominant symbiotic fungus Cenococcum geophilum.</title>
        <authorList>
            <consortium name="DOE Joint Genome Institute"/>
            <person name="Peter M."/>
            <person name="Kohler A."/>
            <person name="Ohm R.A."/>
            <person name="Kuo A."/>
            <person name="Krutzmann J."/>
            <person name="Morin E."/>
            <person name="Arend M."/>
            <person name="Barry K.W."/>
            <person name="Binder M."/>
            <person name="Choi C."/>
            <person name="Clum A."/>
            <person name="Copeland A."/>
            <person name="Grisel N."/>
            <person name="Haridas S."/>
            <person name="Kipfer T."/>
            <person name="LaButti K."/>
            <person name="Lindquist E."/>
            <person name="Lipzen A."/>
            <person name="Maire R."/>
            <person name="Meier B."/>
            <person name="Mihaltcheva S."/>
            <person name="Molinier V."/>
            <person name="Murat C."/>
            <person name="Poggeler S."/>
            <person name="Quandt C.A."/>
            <person name="Sperisen C."/>
            <person name="Tritt A."/>
            <person name="Tisserant E."/>
            <person name="Crous P.W."/>
            <person name="Henrissat B."/>
            <person name="Nehls U."/>
            <person name="Egli S."/>
            <person name="Spatafora J.W."/>
            <person name="Grigoriev I.V."/>
            <person name="Martin F.M."/>
        </authorList>
    </citation>
    <scope>NUCLEOTIDE SEQUENCE [LARGE SCALE GENOMIC DNA]</scope>
    <source>
        <strain evidence="1 2">1.58</strain>
    </source>
</reference>
<sequence>MLLSTLVSLLALTPSISAAFIHPGLLSTEADFTRIISKVNSKTTPWYTGWQRVVSHATLTHSPRPHSTVYRGNGSPQNYADLYRDAATAYALSIYWKVTGNATYGTAAGNILDAWSSTLTAIYGSSDRFLASGIYGYQLANAAEILRAYSGWKGLDATIALLRNVFYPMNHDFLVNHNGAKVNHYWANWDLANLLTMQATGILSDNRTMYDEAITYFKTGAGNGALTKAIWITYSEAGSGKKLGQGQEAGRDQGHSTLDFALLGQLAQQSWSQGDDLFGLNDSLILAGAEYVAKYNLGHDVPYTTYKSDVTQPVISNASRGSVRPMWELLYAHYGSLKGLNASWSKAYRDLVVSDGSGAEGGGGDYGPNSGGYDQLGFGTLLFRLDA</sequence>
<protein>
    <submittedName>
        <fullName evidence="1">Chondroitin AC/alginate lyase</fullName>
    </submittedName>
</protein>
<dbReference type="Proteomes" id="UP000250078">
    <property type="component" value="Unassembled WGS sequence"/>
</dbReference>
<keyword evidence="2" id="KW-1185">Reference proteome</keyword>
<accession>A0ACC8EN38</accession>
<evidence type="ECO:0000313" key="2">
    <source>
        <dbReference type="Proteomes" id="UP000250078"/>
    </source>
</evidence>